<comment type="caution">
    <text evidence="2">The sequence shown here is derived from an EMBL/GenBank/DDBJ whole genome shotgun (WGS) entry which is preliminary data.</text>
</comment>
<feature type="compositionally biased region" description="Pro residues" evidence="1">
    <location>
        <begin position="464"/>
        <end position="476"/>
    </location>
</feature>
<dbReference type="AlphaFoldDB" id="A0A369JAM7"/>
<evidence type="ECO:0000313" key="3">
    <source>
        <dbReference type="Proteomes" id="UP000076154"/>
    </source>
</evidence>
<protein>
    <submittedName>
        <fullName evidence="2">Uncharacterized protein</fullName>
    </submittedName>
</protein>
<evidence type="ECO:0000256" key="1">
    <source>
        <dbReference type="SAM" id="MobiDB-lite"/>
    </source>
</evidence>
<dbReference type="EMBL" id="LUEZ02000106">
    <property type="protein sequence ID" value="RDB18270.1"/>
    <property type="molecule type" value="Genomic_DNA"/>
</dbReference>
<feature type="region of interest" description="Disordered" evidence="1">
    <location>
        <begin position="440"/>
        <end position="476"/>
    </location>
</feature>
<sequence>MAEATHPPDGDDNILRHLQLQYPEPEVSQEIPSEEETASYASQFLNVVLHDDGPTPHSLLTETTITPSHYPVTEDILIQEIPGMGTAANSDNGKRKYIDDSHHEELDNSRKNQLSGSSKRLKIDYLDTSGSHNKGTDYFALSLRQLQIDFPRIPESYLRPKLKSFRSFYSPTHLYLLKEEKRHKEQLRNKQKIVLPYVPNVTPLEPGYNGKGRALYDADFDQERAWLLQEMERHERLTVIDGIDGMSNDSGLQMEVTGGGTSTGQGSDGDASVEVNWTLPKAATNSIKTTESAYIDQDHDETYMQPKEIAHEDRWQGAGEGREVKGGYCNKSFHSGKTIPCSKEHLSCVDSLNKHAANVVITGNSNIKCIPMGETWSTHQISIGGAGTGGNNGKCQRWRGTDEKDTIQVPKAGARALQEHGKFNPDLNTRAIAADVEIDSNPQPVDVPSQRAVPPPSLAHRPTPRPLPPPMPISRPAPTPNLHVAYRVSPVHHQLIGSITSLQGEEQRLVQRLDEFLCAMRSTPCSGGIDYWQVTMYGGPLLNIQNRLNEIRGELGHLLKVLQHNGGSIIYV</sequence>
<gene>
    <name evidence="2" type="ORF">Hypma_000660</name>
</gene>
<evidence type="ECO:0000313" key="2">
    <source>
        <dbReference type="EMBL" id="RDB18270.1"/>
    </source>
</evidence>
<proteinExistence type="predicted"/>
<name>A0A369JAM7_HYPMA</name>
<keyword evidence="3" id="KW-1185">Reference proteome</keyword>
<dbReference type="STRING" id="39966.A0A369JAM7"/>
<dbReference type="InParanoid" id="A0A369JAM7"/>
<reference evidence="2" key="1">
    <citation type="submission" date="2018-04" db="EMBL/GenBank/DDBJ databases">
        <title>Whole genome sequencing of Hypsizygus marmoreus.</title>
        <authorList>
            <person name="Choi I.-G."/>
            <person name="Min B."/>
            <person name="Kim J.-G."/>
            <person name="Kim S."/>
            <person name="Oh Y.-L."/>
            <person name="Kong W.-S."/>
            <person name="Park H."/>
            <person name="Jeong J."/>
            <person name="Song E.-S."/>
        </authorList>
    </citation>
    <scope>NUCLEOTIDE SEQUENCE [LARGE SCALE GENOMIC DNA]</scope>
    <source>
        <strain evidence="2">51987-8</strain>
    </source>
</reference>
<organism evidence="2 3">
    <name type="scientific">Hypsizygus marmoreus</name>
    <name type="common">White beech mushroom</name>
    <name type="synonym">Agaricus marmoreus</name>
    <dbReference type="NCBI Taxonomy" id="39966"/>
    <lineage>
        <taxon>Eukaryota</taxon>
        <taxon>Fungi</taxon>
        <taxon>Dikarya</taxon>
        <taxon>Basidiomycota</taxon>
        <taxon>Agaricomycotina</taxon>
        <taxon>Agaricomycetes</taxon>
        <taxon>Agaricomycetidae</taxon>
        <taxon>Agaricales</taxon>
        <taxon>Tricholomatineae</taxon>
        <taxon>Lyophyllaceae</taxon>
        <taxon>Hypsizygus</taxon>
    </lineage>
</organism>
<accession>A0A369JAM7</accession>
<dbReference type="Proteomes" id="UP000076154">
    <property type="component" value="Unassembled WGS sequence"/>
</dbReference>